<reference evidence="1" key="2">
    <citation type="journal article" date="2021" name="PeerJ">
        <title>Extensive microbial diversity within the chicken gut microbiome revealed by metagenomics and culture.</title>
        <authorList>
            <person name="Gilroy R."/>
            <person name="Ravi A."/>
            <person name="Getino M."/>
            <person name="Pursley I."/>
            <person name="Horton D.L."/>
            <person name="Alikhan N.F."/>
            <person name="Baker D."/>
            <person name="Gharbi K."/>
            <person name="Hall N."/>
            <person name="Watson M."/>
            <person name="Adriaenssens E.M."/>
            <person name="Foster-Nyarko E."/>
            <person name="Jarju S."/>
            <person name="Secka A."/>
            <person name="Antonio M."/>
            <person name="Oren A."/>
            <person name="Chaudhuri R.R."/>
            <person name="La Ragione R."/>
            <person name="Hildebrand F."/>
            <person name="Pallen M.J."/>
        </authorList>
    </citation>
    <scope>NUCLEOTIDE SEQUENCE</scope>
    <source>
        <strain evidence="1">B3-2255</strain>
    </source>
</reference>
<dbReference type="CDD" id="cd13120">
    <property type="entry name" value="BF2867_like_N"/>
    <property type="match status" value="1"/>
</dbReference>
<accession>A0A9D9J023</accession>
<sequence>MHLRVSACDFIEDSGTKAADNGSELAFEQGDRVGVLILREGEPVGTNNLPYVYDGAAWKFDTQTAQAENTGKQAWSETEIATFIVYYPYDAAADGIYDIEGLKAAFQPQPDQQTEEAYRRSDLMACTATVSNLVLDVRLSHLYASFSLLPSVEYTLTDGKNTRIQGLLEQINISVGDQSNLMPFKAEDGSFRYILPDGFSGDIRWFYSCGMATYGGSRTLDKVEPNTRYSQVDCMDGGEYGYDKAKLGDYYCTTDNGSVGYLLPTEAAYLLDEHHCVGVVFQTDLSRIGDAEKEALGGQAHALALAVRNSPCYGGYYDAAWWGQYGYPEEDVKDCATKVDQYTDISGLHNTESILTTRATEINELGLYQAFKGVRDWRNTEPLPDNTTDWFLPSAGQWWDVLQIMGKAPALADPAEQTNTEYPYDYIEQGDVVPNLNSWLSGIPAKDKEEFTSSSTRTEIYGYWTSSEFSLIYANKWYYIDDEGVLAMSRDSKHIAGNVRCAFAF</sequence>
<evidence type="ECO:0000313" key="2">
    <source>
        <dbReference type="Proteomes" id="UP000823772"/>
    </source>
</evidence>
<dbReference type="Proteomes" id="UP000823772">
    <property type="component" value="Unassembled WGS sequence"/>
</dbReference>
<comment type="caution">
    <text evidence="1">The sequence shown here is derived from an EMBL/GenBank/DDBJ whole genome shotgun (WGS) entry which is preliminary data.</text>
</comment>
<reference evidence="1" key="1">
    <citation type="submission" date="2020-10" db="EMBL/GenBank/DDBJ databases">
        <authorList>
            <person name="Gilroy R."/>
        </authorList>
    </citation>
    <scope>NUCLEOTIDE SEQUENCE</scope>
    <source>
        <strain evidence="1">B3-2255</strain>
    </source>
</reference>
<dbReference type="EMBL" id="JADILY010000105">
    <property type="protein sequence ID" value="MBO8481904.1"/>
    <property type="molecule type" value="Genomic_DNA"/>
</dbReference>
<dbReference type="Gene3D" id="2.60.40.2620">
    <property type="entry name" value="Fimbrillin-like"/>
    <property type="match status" value="1"/>
</dbReference>
<name>A0A9D9J023_9BACT</name>
<dbReference type="InterPro" id="IPR042278">
    <property type="entry name" value="Mfa-like_1_N"/>
</dbReference>
<protein>
    <submittedName>
        <fullName evidence="1">Fimbrillin family protein</fullName>
    </submittedName>
</protein>
<organism evidence="1 2">
    <name type="scientific">Candidatus Merdivivens faecigallinarum</name>
    <dbReference type="NCBI Taxonomy" id="2840871"/>
    <lineage>
        <taxon>Bacteria</taxon>
        <taxon>Pseudomonadati</taxon>
        <taxon>Bacteroidota</taxon>
        <taxon>Bacteroidia</taxon>
        <taxon>Bacteroidales</taxon>
        <taxon>Muribaculaceae</taxon>
        <taxon>Muribaculaceae incertae sedis</taxon>
        <taxon>Candidatus Merdivivens</taxon>
    </lineage>
</organism>
<gene>
    <name evidence="1" type="ORF">IAC87_05095</name>
</gene>
<dbReference type="AlphaFoldDB" id="A0A9D9J023"/>
<evidence type="ECO:0000313" key="1">
    <source>
        <dbReference type="EMBL" id="MBO8481904.1"/>
    </source>
</evidence>
<proteinExistence type="predicted"/>